<organism evidence="3 4">
    <name type="scientific">Sphingomonas suaedae</name>
    <dbReference type="NCBI Taxonomy" id="2599297"/>
    <lineage>
        <taxon>Bacteria</taxon>
        <taxon>Pseudomonadati</taxon>
        <taxon>Pseudomonadota</taxon>
        <taxon>Alphaproteobacteria</taxon>
        <taxon>Sphingomonadales</taxon>
        <taxon>Sphingomonadaceae</taxon>
        <taxon>Sphingomonas</taxon>
    </lineage>
</organism>
<feature type="domain" description="Beta-lactamase-related" evidence="2">
    <location>
        <begin position="39"/>
        <end position="403"/>
    </location>
</feature>
<dbReference type="Proteomes" id="UP000318055">
    <property type="component" value="Chromosome"/>
</dbReference>
<evidence type="ECO:0000313" key="4">
    <source>
        <dbReference type="Proteomes" id="UP000318055"/>
    </source>
</evidence>
<dbReference type="Gene3D" id="3.40.710.10">
    <property type="entry name" value="DD-peptidase/beta-lactamase superfamily"/>
    <property type="match status" value="1"/>
</dbReference>
<dbReference type="InterPro" id="IPR001466">
    <property type="entry name" value="Beta-lactam-related"/>
</dbReference>
<dbReference type="InterPro" id="IPR012338">
    <property type="entry name" value="Beta-lactam/transpept-like"/>
</dbReference>
<proteinExistence type="predicted"/>
<dbReference type="KEGG" id="ssua:FPZ54_01700"/>
<reference evidence="3 4" key="1">
    <citation type="submission" date="2019-07" db="EMBL/GenBank/DDBJ databases">
        <title>Sphingomonas alkalisoli sp. nov., isolated from rhizosphere soil of Suaedae salsa.</title>
        <authorList>
            <person name="Zhang H."/>
            <person name="Xu L."/>
            <person name="Zhang J.-X."/>
            <person name="Sun J.-Q."/>
        </authorList>
    </citation>
    <scope>NUCLEOTIDE SEQUENCE [LARGE SCALE GENOMIC DNA]</scope>
    <source>
        <strain evidence="3 4">XS-10</strain>
    </source>
</reference>
<dbReference type="AlphaFoldDB" id="A0A518RBS3"/>
<evidence type="ECO:0000259" key="2">
    <source>
        <dbReference type="Pfam" id="PF00144"/>
    </source>
</evidence>
<dbReference type="InterPro" id="IPR050789">
    <property type="entry name" value="Diverse_Enzym_Activities"/>
</dbReference>
<keyword evidence="1" id="KW-0732">Signal</keyword>
<dbReference type="PANTHER" id="PTHR43283:SF3">
    <property type="entry name" value="BETA-LACTAMASE FAMILY PROTEIN (AFU_ORTHOLOGUE AFUA_5G07500)"/>
    <property type="match status" value="1"/>
</dbReference>
<dbReference type="PANTHER" id="PTHR43283">
    <property type="entry name" value="BETA-LACTAMASE-RELATED"/>
    <property type="match status" value="1"/>
</dbReference>
<name>A0A518RBS3_9SPHN</name>
<evidence type="ECO:0000313" key="3">
    <source>
        <dbReference type="EMBL" id="QDX24869.1"/>
    </source>
</evidence>
<dbReference type="OrthoDB" id="9808046at2"/>
<feature type="signal peptide" evidence="1">
    <location>
        <begin position="1"/>
        <end position="22"/>
    </location>
</feature>
<dbReference type="RefSeq" id="WP_145844508.1">
    <property type="nucleotide sequence ID" value="NZ_CP042239.1"/>
</dbReference>
<feature type="chain" id="PRO_5022103762" evidence="1">
    <location>
        <begin position="23"/>
        <end position="424"/>
    </location>
</feature>
<protein>
    <submittedName>
        <fullName evidence="3">Beta-lactamase family protein</fullName>
    </submittedName>
</protein>
<dbReference type="SUPFAM" id="SSF56601">
    <property type="entry name" value="beta-lactamase/transpeptidase-like"/>
    <property type="match status" value="1"/>
</dbReference>
<sequence length="424" mass="46620">MRHFVTALTALTLATPATPALAQTPAAPSEAVKLDTKRIDAMLAKMVADGRAAGVSALVWKDGREVHFAARGNADREANRPFARDTLVQIWSMTKPVTGVALMQLWEQGKFRLDDPLARYLPDFATMLVQDGTDAAGKPLWRPASRPITIRDVLRHTAGFAYGDGPSAAHKAFAAADPLNPQNDLAEFGRRLAKVPLLSEPGTEWHYSVAVDVQALLVERLSGMNFADYVQKHIFDPLKMRESAWHQPMDRLPRLAATYVKTDGNLTRQPDEATRRMNFPGTILTMGGAGIVAPIDDYMRFARMLLNGGELDGTRILKPATIRLMATDQLDPAIKEREWLMGKIEGGFGFDFAVRTARPSGPERNRGAVGEFFWDGAATTLFWVDPANDMAVVFFVQTVPFDGTLHTDIRKAVYGADYLGPKGD</sequence>
<dbReference type="Pfam" id="PF00144">
    <property type="entry name" value="Beta-lactamase"/>
    <property type="match status" value="1"/>
</dbReference>
<accession>A0A518RBS3</accession>
<dbReference type="EMBL" id="CP042239">
    <property type="protein sequence ID" value="QDX24869.1"/>
    <property type="molecule type" value="Genomic_DNA"/>
</dbReference>
<gene>
    <name evidence="3" type="ORF">FPZ54_01700</name>
</gene>
<keyword evidence="4" id="KW-1185">Reference proteome</keyword>
<evidence type="ECO:0000256" key="1">
    <source>
        <dbReference type="SAM" id="SignalP"/>
    </source>
</evidence>